<evidence type="ECO:0000256" key="2">
    <source>
        <dbReference type="ARBA" id="ARBA00023002"/>
    </source>
</evidence>
<protein>
    <submittedName>
        <fullName evidence="4">Short-chain dehydrogenase</fullName>
    </submittedName>
</protein>
<dbReference type="InterPro" id="IPR036291">
    <property type="entry name" value="NAD(P)-bd_dom_sf"/>
</dbReference>
<accession>A0A0K0X3E5</accession>
<dbReference type="Gene3D" id="3.40.50.720">
    <property type="entry name" value="NAD(P)-binding Rossmann-like Domain"/>
    <property type="match status" value="1"/>
</dbReference>
<dbReference type="Pfam" id="PF00106">
    <property type="entry name" value="adh_short"/>
    <property type="match status" value="1"/>
</dbReference>
<dbReference type="InterPro" id="IPR002347">
    <property type="entry name" value="SDR_fam"/>
</dbReference>
<keyword evidence="2" id="KW-0560">Oxidoreductase</keyword>
<evidence type="ECO:0000256" key="3">
    <source>
        <dbReference type="RuleBase" id="RU000363"/>
    </source>
</evidence>
<dbReference type="InterPro" id="IPR020904">
    <property type="entry name" value="Sc_DH/Rdtase_CS"/>
</dbReference>
<dbReference type="PANTHER" id="PTHR43669:SF12">
    <property type="entry name" value="BLR5618 PROTEIN"/>
    <property type="match status" value="1"/>
</dbReference>
<dbReference type="PATRIC" id="fig|134601.6.peg.1806"/>
<dbReference type="STRING" id="134601.AFA91_08720"/>
<dbReference type="FunFam" id="3.40.50.720:FF:000084">
    <property type="entry name" value="Short-chain dehydrogenase reductase"/>
    <property type="match status" value="1"/>
</dbReference>
<sequence length="245" mass="25294">MGQVIVVTGAGSGIGLAISRELLRRGHDVVLAGRRADALTAAADGHPHALPLAADVTSPDSVRDLFRVVADTFGRVDVLVNNAGVFGPAARIDQLGDADWRHVWETNVSGAVYCAREASTLMIGQSPPGGRIINNGSLSAHRPRPQSLAYTVTKHAVSGLTASMALDLRDHNIAVTQIDIGNAATAMTAGIGHAALQPDGSRRAESTIDAGHVATTVAHIAELPLDVAIPTITVMATAMPYAGRG</sequence>
<dbReference type="PANTHER" id="PTHR43669">
    <property type="entry name" value="5-KETO-D-GLUCONATE 5-REDUCTASE"/>
    <property type="match status" value="1"/>
</dbReference>
<comment type="similarity">
    <text evidence="1 3">Belongs to the short-chain dehydrogenases/reductases (SDR) family.</text>
</comment>
<dbReference type="AlphaFoldDB" id="A0A0K0X3E5"/>
<dbReference type="PROSITE" id="PS00061">
    <property type="entry name" value="ADH_SHORT"/>
    <property type="match status" value="1"/>
</dbReference>
<name>A0A0K0X3E5_MYCGD</name>
<dbReference type="PRINTS" id="PR00080">
    <property type="entry name" value="SDRFAMILY"/>
</dbReference>
<reference evidence="4 5" key="1">
    <citation type="submission" date="2015-07" db="EMBL/GenBank/DDBJ databases">
        <title>Complete genome sequence of Mycobacterium goodii X7B, a facultative thermophilic biodesulfurizing bacterium.</title>
        <authorList>
            <person name="Yu B."/>
            <person name="Li F."/>
            <person name="Xu P."/>
        </authorList>
    </citation>
    <scope>NUCLEOTIDE SEQUENCE [LARGE SCALE GENOMIC DNA]</scope>
    <source>
        <strain evidence="4 5">X7B</strain>
    </source>
</reference>
<dbReference type="PRINTS" id="PR00081">
    <property type="entry name" value="GDHRDH"/>
</dbReference>
<evidence type="ECO:0000313" key="4">
    <source>
        <dbReference type="EMBL" id="AKS31944.1"/>
    </source>
</evidence>
<dbReference type="EMBL" id="CP012150">
    <property type="protein sequence ID" value="AKS31944.1"/>
    <property type="molecule type" value="Genomic_DNA"/>
</dbReference>
<dbReference type="CDD" id="cd05233">
    <property type="entry name" value="SDR_c"/>
    <property type="match status" value="1"/>
</dbReference>
<proteinExistence type="inferred from homology"/>
<evidence type="ECO:0000313" key="5">
    <source>
        <dbReference type="Proteomes" id="UP000062255"/>
    </source>
</evidence>
<gene>
    <name evidence="4" type="ORF">AFA91_08720</name>
</gene>
<dbReference type="RefSeq" id="WP_049744362.1">
    <property type="nucleotide sequence ID" value="NZ_CP012150.1"/>
</dbReference>
<dbReference type="SUPFAM" id="SSF51735">
    <property type="entry name" value="NAD(P)-binding Rossmann-fold domains"/>
    <property type="match status" value="1"/>
</dbReference>
<evidence type="ECO:0000256" key="1">
    <source>
        <dbReference type="ARBA" id="ARBA00006484"/>
    </source>
</evidence>
<dbReference type="GO" id="GO:0016491">
    <property type="term" value="F:oxidoreductase activity"/>
    <property type="evidence" value="ECO:0007669"/>
    <property type="project" value="UniProtKB-KW"/>
</dbReference>
<organism evidence="4 5">
    <name type="scientific">Mycolicibacterium goodii</name>
    <name type="common">Mycobacterium goodii</name>
    <dbReference type="NCBI Taxonomy" id="134601"/>
    <lineage>
        <taxon>Bacteria</taxon>
        <taxon>Bacillati</taxon>
        <taxon>Actinomycetota</taxon>
        <taxon>Actinomycetes</taxon>
        <taxon>Mycobacteriales</taxon>
        <taxon>Mycobacteriaceae</taxon>
        <taxon>Mycolicibacterium</taxon>
    </lineage>
</organism>
<dbReference type="KEGG" id="mgo:AFA91_08720"/>
<dbReference type="OrthoDB" id="658698at2"/>
<dbReference type="Proteomes" id="UP000062255">
    <property type="component" value="Chromosome"/>
</dbReference>